<evidence type="ECO:0000313" key="3">
    <source>
        <dbReference type="Proteomes" id="UP000274504"/>
    </source>
</evidence>
<dbReference type="Pfam" id="PF01221">
    <property type="entry name" value="Dynein_light"/>
    <property type="match status" value="1"/>
</dbReference>
<dbReference type="EMBL" id="UYSG01002274">
    <property type="protein sequence ID" value="VDL57371.1"/>
    <property type="molecule type" value="Genomic_DNA"/>
</dbReference>
<dbReference type="Proteomes" id="UP000274504">
    <property type="component" value="Unassembled WGS sequence"/>
</dbReference>
<keyword evidence="1" id="KW-0963">Cytoplasm</keyword>
<dbReference type="WBParaSite" id="HDID_0000505501-mRNA-1">
    <property type="protein sequence ID" value="HDID_0000505501-mRNA-1"/>
    <property type="gene ID" value="HDID_0000505501"/>
</dbReference>
<gene>
    <name evidence="2" type="ORF">HDID_LOCUS5053</name>
</gene>
<comment type="similarity">
    <text evidence="1">Belongs to the dynein light chain family.</text>
</comment>
<keyword evidence="1" id="KW-0243">Dynein</keyword>
<dbReference type="PANTHER" id="PTHR11886:SF35">
    <property type="entry name" value="DYNEIN LIGHT CHAIN"/>
    <property type="match status" value="1"/>
</dbReference>
<keyword evidence="1" id="KW-0206">Cytoskeleton</keyword>
<dbReference type="SMART" id="SM01375">
    <property type="entry name" value="Dynein_light"/>
    <property type="match status" value="1"/>
</dbReference>
<dbReference type="Gene3D" id="3.30.740.10">
    <property type="entry name" value="Protein Inhibitor Of Neuronal Nitric Oxide Synthase"/>
    <property type="match status" value="1"/>
</dbReference>
<dbReference type="CDD" id="cd21450">
    <property type="entry name" value="DLC-like_DYNLL1-like"/>
    <property type="match status" value="1"/>
</dbReference>
<evidence type="ECO:0000256" key="1">
    <source>
        <dbReference type="RuleBase" id="RU365010"/>
    </source>
</evidence>
<dbReference type="OrthoDB" id="6506078at2759"/>
<dbReference type="GO" id="GO:0005868">
    <property type="term" value="C:cytoplasmic dynein complex"/>
    <property type="evidence" value="ECO:0007669"/>
    <property type="project" value="TreeGrafter"/>
</dbReference>
<sequence length="148" mass="16178">MDVKKLNIDCEESQLNTAIDAAKNAINRLDSNKERAAYVRKVMDDRYGPAWSCISGRDFGSEVPYLPKNFAFFTVIEGGGHYAYAQYAEDFNSYVNAIAGLVDIGHVFVPGSEALVQKAVATPNHITDYLPSSEKSPISSPKVLSPSN</sequence>
<dbReference type="PANTHER" id="PTHR11886">
    <property type="entry name" value="DYNEIN LIGHT CHAIN"/>
    <property type="match status" value="1"/>
</dbReference>
<protein>
    <recommendedName>
        <fullName evidence="1">Dynein light chain</fullName>
    </recommendedName>
</protein>
<evidence type="ECO:0000313" key="4">
    <source>
        <dbReference type="WBParaSite" id="HDID_0000505501-mRNA-1"/>
    </source>
</evidence>
<name>A0A0R3SJE0_HYMDI</name>
<reference evidence="2 3" key="2">
    <citation type="submission" date="2018-11" db="EMBL/GenBank/DDBJ databases">
        <authorList>
            <consortium name="Pathogen Informatics"/>
        </authorList>
    </citation>
    <scope>NUCLEOTIDE SEQUENCE [LARGE SCALE GENOMIC DNA]</scope>
</reference>
<dbReference type="AlphaFoldDB" id="A0A0R3SJE0"/>
<dbReference type="GO" id="GO:0045505">
    <property type="term" value="F:dynein intermediate chain binding"/>
    <property type="evidence" value="ECO:0007669"/>
    <property type="project" value="TreeGrafter"/>
</dbReference>
<dbReference type="STRING" id="6216.A0A0R3SJE0"/>
<dbReference type="InterPro" id="IPR001372">
    <property type="entry name" value="Dynein_light_chain_typ-1/2"/>
</dbReference>
<organism evidence="4">
    <name type="scientific">Hymenolepis diminuta</name>
    <name type="common">Rat tapeworm</name>
    <dbReference type="NCBI Taxonomy" id="6216"/>
    <lineage>
        <taxon>Eukaryota</taxon>
        <taxon>Metazoa</taxon>
        <taxon>Spiralia</taxon>
        <taxon>Lophotrochozoa</taxon>
        <taxon>Platyhelminthes</taxon>
        <taxon>Cestoda</taxon>
        <taxon>Eucestoda</taxon>
        <taxon>Cyclophyllidea</taxon>
        <taxon>Hymenolepididae</taxon>
        <taxon>Hymenolepis</taxon>
    </lineage>
</organism>
<accession>A0A0R3SJE0</accession>
<keyword evidence="1" id="KW-0493">Microtubule</keyword>
<keyword evidence="1" id="KW-0505">Motor protein</keyword>
<evidence type="ECO:0000313" key="2">
    <source>
        <dbReference type="EMBL" id="VDL57371.1"/>
    </source>
</evidence>
<comment type="subcellular location">
    <subcellularLocation>
        <location evidence="1">Cytoplasm</location>
        <location evidence="1">Cytoskeleton</location>
    </subcellularLocation>
</comment>
<proteinExistence type="inferred from homology"/>
<dbReference type="GO" id="GO:0005874">
    <property type="term" value="C:microtubule"/>
    <property type="evidence" value="ECO:0007669"/>
    <property type="project" value="UniProtKB-KW"/>
</dbReference>
<dbReference type="GO" id="GO:0007017">
    <property type="term" value="P:microtubule-based process"/>
    <property type="evidence" value="ECO:0007669"/>
    <property type="project" value="InterPro"/>
</dbReference>
<dbReference type="InterPro" id="IPR037177">
    <property type="entry name" value="DLC_sf"/>
</dbReference>
<dbReference type="SUPFAM" id="SSF54648">
    <property type="entry name" value="DLC"/>
    <property type="match status" value="1"/>
</dbReference>
<reference evidence="4" key="1">
    <citation type="submission" date="2017-02" db="UniProtKB">
        <authorList>
            <consortium name="WormBaseParasite"/>
        </authorList>
    </citation>
    <scope>IDENTIFICATION</scope>
</reference>